<protein>
    <submittedName>
        <fullName evidence="1">Uncharacterized protein</fullName>
    </submittedName>
</protein>
<name>A0A1A8S1Q5_9TELE</name>
<dbReference type="EMBL" id="HAEH01020888">
    <property type="protein sequence ID" value="SBS11488.1"/>
    <property type="molecule type" value="Transcribed_RNA"/>
</dbReference>
<proteinExistence type="predicted"/>
<reference evidence="1" key="2">
    <citation type="submission" date="2016-06" db="EMBL/GenBank/DDBJ databases">
        <title>The genome of a short-lived fish provides insights into sex chromosome evolution and the genetic control of aging.</title>
        <authorList>
            <person name="Reichwald K."/>
            <person name="Felder M."/>
            <person name="Petzold A."/>
            <person name="Koch P."/>
            <person name="Groth M."/>
            <person name="Platzer M."/>
        </authorList>
    </citation>
    <scope>NUCLEOTIDE SEQUENCE</scope>
    <source>
        <tissue evidence="1">Brain</tissue>
    </source>
</reference>
<dbReference type="AlphaFoldDB" id="A0A1A8S1Q5"/>
<evidence type="ECO:0000313" key="1">
    <source>
        <dbReference type="EMBL" id="SBS11488.1"/>
    </source>
</evidence>
<reference evidence="1" key="1">
    <citation type="submission" date="2016-05" db="EMBL/GenBank/DDBJ databases">
        <authorList>
            <person name="Lavstsen T."/>
            <person name="Jespersen J.S."/>
        </authorList>
    </citation>
    <scope>NUCLEOTIDE SEQUENCE</scope>
    <source>
        <tissue evidence="1">Brain</tissue>
    </source>
</reference>
<accession>A0A1A8S1Q5</accession>
<feature type="non-terminal residue" evidence="1">
    <location>
        <position position="1"/>
    </location>
</feature>
<organism evidence="1">
    <name type="scientific">Nothobranchius rachovii</name>
    <name type="common">bluefin notho</name>
    <dbReference type="NCBI Taxonomy" id="451742"/>
    <lineage>
        <taxon>Eukaryota</taxon>
        <taxon>Metazoa</taxon>
        <taxon>Chordata</taxon>
        <taxon>Craniata</taxon>
        <taxon>Vertebrata</taxon>
        <taxon>Euteleostomi</taxon>
        <taxon>Actinopterygii</taxon>
        <taxon>Neopterygii</taxon>
        <taxon>Teleostei</taxon>
        <taxon>Neoteleostei</taxon>
        <taxon>Acanthomorphata</taxon>
        <taxon>Ovalentaria</taxon>
        <taxon>Atherinomorphae</taxon>
        <taxon>Cyprinodontiformes</taxon>
        <taxon>Nothobranchiidae</taxon>
        <taxon>Nothobranchius</taxon>
    </lineage>
</organism>
<gene>
    <name evidence="1" type="primary">Nfu_g_1_001745</name>
</gene>
<sequence length="38" mass="3857">EVRSTDLPGKKNKQSQALVVTAGASFLSPDQALGNSAA</sequence>